<evidence type="ECO:0000313" key="1">
    <source>
        <dbReference type="EMBL" id="WAR31415.1"/>
    </source>
</evidence>
<accession>A0ABY7GAH2</accession>
<organism evidence="1 2">
    <name type="scientific">Mya arenaria</name>
    <name type="common">Soft-shell clam</name>
    <dbReference type="NCBI Taxonomy" id="6604"/>
    <lineage>
        <taxon>Eukaryota</taxon>
        <taxon>Metazoa</taxon>
        <taxon>Spiralia</taxon>
        <taxon>Lophotrochozoa</taxon>
        <taxon>Mollusca</taxon>
        <taxon>Bivalvia</taxon>
        <taxon>Autobranchia</taxon>
        <taxon>Heteroconchia</taxon>
        <taxon>Euheterodonta</taxon>
        <taxon>Imparidentia</taxon>
        <taxon>Neoheterodontei</taxon>
        <taxon>Myida</taxon>
        <taxon>Myoidea</taxon>
        <taxon>Myidae</taxon>
        <taxon>Mya</taxon>
    </lineage>
</organism>
<reference evidence="1" key="1">
    <citation type="submission" date="2022-11" db="EMBL/GenBank/DDBJ databases">
        <title>Centuries of genome instability and evolution in soft-shell clam transmissible cancer (bioRxiv).</title>
        <authorList>
            <person name="Hart S.F.M."/>
            <person name="Yonemitsu M.A."/>
            <person name="Giersch R.M."/>
            <person name="Beal B.F."/>
            <person name="Arriagada G."/>
            <person name="Davis B.W."/>
            <person name="Ostrander E.A."/>
            <person name="Goff S.P."/>
            <person name="Metzger M.J."/>
        </authorList>
    </citation>
    <scope>NUCLEOTIDE SEQUENCE</scope>
    <source>
        <strain evidence="1">MELC-2E11</strain>
        <tissue evidence="1">Siphon/mantle</tissue>
    </source>
</reference>
<dbReference type="EMBL" id="CP111028">
    <property type="protein sequence ID" value="WAR31415.1"/>
    <property type="molecule type" value="Genomic_DNA"/>
</dbReference>
<protein>
    <submittedName>
        <fullName evidence="1">Uncharacterized protein</fullName>
    </submittedName>
</protein>
<keyword evidence="2" id="KW-1185">Reference proteome</keyword>
<proteinExistence type="predicted"/>
<gene>
    <name evidence="1" type="ORF">MAR_033957</name>
</gene>
<sequence length="113" mass="12879">MCLLQEEMLKEGKVQSSKLAARKGQVKDDPQLAGEETHGCIIMISKGEYSRNGQLKPLAIEENPFLAPGEDLPKTVLPWKPSIYEDQKTWTVFDKEPSYLSIASRNYTHTRLW</sequence>
<evidence type="ECO:0000313" key="2">
    <source>
        <dbReference type="Proteomes" id="UP001164746"/>
    </source>
</evidence>
<dbReference type="Proteomes" id="UP001164746">
    <property type="component" value="Chromosome 17"/>
</dbReference>
<name>A0ABY7GAH2_MYAAR</name>